<accession>A0A2H0UP01</accession>
<feature type="transmembrane region" description="Helical" evidence="1">
    <location>
        <begin position="116"/>
        <end position="134"/>
    </location>
</feature>
<name>A0A2H0UP01_9BACT</name>
<proteinExistence type="predicted"/>
<feature type="transmembrane region" description="Helical" evidence="1">
    <location>
        <begin position="285"/>
        <end position="305"/>
    </location>
</feature>
<evidence type="ECO:0000313" key="3">
    <source>
        <dbReference type="Proteomes" id="UP000230903"/>
    </source>
</evidence>
<feature type="transmembrane region" description="Helical" evidence="1">
    <location>
        <begin position="92"/>
        <end position="110"/>
    </location>
</feature>
<keyword evidence="1" id="KW-1133">Transmembrane helix</keyword>
<dbReference type="AlphaFoldDB" id="A0A2H0UP01"/>
<comment type="caution">
    <text evidence="2">The sequence shown here is derived from an EMBL/GenBank/DDBJ whole genome shotgun (WGS) entry which is preliminary data.</text>
</comment>
<organism evidence="2 3">
    <name type="scientific">Candidatus Harrisonbacteria bacterium CG10_big_fil_rev_8_21_14_0_10_45_28</name>
    <dbReference type="NCBI Taxonomy" id="1974586"/>
    <lineage>
        <taxon>Bacteria</taxon>
        <taxon>Candidatus Harrisoniibacteriota</taxon>
    </lineage>
</organism>
<dbReference type="EMBL" id="PFBC01000015">
    <property type="protein sequence ID" value="PIR88128.1"/>
    <property type="molecule type" value="Genomic_DNA"/>
</dbReference>
<gene>
    <name evidence="2" type="ORF">COU10_00875</name>
</gene>
<evidence type="ECO:0000256" key="1">
    <source>
        <dbReference type="SAM" id="Phobius"/>
    </source>
</evidence>
<feature type="transmembrane region" description="Helical" evidence="1">
    <location>
        <begin position="312"/>
        <end position="332"/>
    </location>
</feature>
<keyword evidence="1" id="KW-0812">Transmembrane</keyword>
<feature type="transmembrane region" description="Helical" evidence="1">
    <location>
        <begin position="155"/>
        <end position="176"/>
    </location>
</feature>
<feature type="transmembrane region" description="Helical" evidence="1">
    <location>
        <begin position="37"/>
        <end position="56"/>
    </location>
</feature>
<protein>
    <submittedName>
        <fullName evidence="2">Uncharacterized protein</fullName>
    </submittedName>
</protein>
<keyword evidence="1" id="KW-0472">Membrane</keyword>
<evidence type="ECO:0000313" key="2">
    <source>
        <dbReference type="EMBL" id="PIR88128.1"/>
    </source>
</evidence>
<reference evidence="3" key="1">
    <citation type="submission" date="2017-09" db="EMBL/GenBank/DDBJ databases">
        <title>Depth-based differentiation of microbial function through sediment-hosted aquifers and enrichment of novel symbionts in the deep terrestrial subsurface.</title>
        <authorList>
            <person name="Probst A.J."/>
            <person name="Ladd B."/>
            <person name="Jarett J.K."/>
            <person name="Geller-Mcgrath D.E."/>
            <person name="Sieber C.M.K."/>
            <person name="Emerson J.B."/>
            <person name="Anantharaman K."/>
            <person name="Thomas B.C."/>
            <person name="Malmstrom R."/>
            <person name="Stieglmeier M."/>
            <person name="Klingl A."/>
            <person name="Woyke T."/>
            <person name="Ryan C.M."/>
            <person name="Banfield J.F."/>
        </authorList>
    </citation>
    <scope>NUCLEOTIDE SEQUENCE [LARGE SCALE GENOMIC DNA]</scope>
</reference>
<dbReference type="Proteomes" id="UP000230903">
    <property type="component" value="Unassembled WGS sequence"/>
</dbReference>
<sequence>MTNEIKNSILSGNGPGQNPQFINKEAVLASVDTSPKYYFLFLVLSVFSALLASWKISAFNDAPSWTLATSALLATALFIFFAVFIPWFVRSTVYGIIFAIFSSIAFAAFFANHFSIWLISGMAFFIIFFVNAFYRARRKIDTQLTIQFFQTSASFIRTTATGLALFLALLYGAIFASTATISLSAYNIFLDISAPAIRSALPGFQANLPIDDAISAIATLQLQKNDDFKAATKAEQDKVVASTISAIEAEVARVAKVDFSPEDTVLTYTHAALNSYIQRTKDKGFFPFLIIAVFSAIFGFIRLIFAVLRIVIALLALIVYYLLMSIGVMHITTENRPKEVILLK</sequence>
<feature type="transmembrane region" description="Helical" evidence="1">
    <location>
        <begin position="62"/>
        <end position="85"/>
    </location>
</feature>